<evidence type="ECO:0000313" key="2">
    <source>
        <dbReference type="EMBL" id="BAS19874.1"/>
    </source>
</evidence>
<gene>
    <name evidence="2" type="ORF">RM6536_0627</name>
</gene>
<dbReference type="PATRIC" id="fig|43675.28.peg.636"/>
<evidence type="ECO:0000256" key="1">
    <source>
        <dbReference type="SAM" id="MobiDB-lite"/>
    </source>
</evidence>
<name>A0A0K2RYH7_9MICC</name>
<dbReference type="EMBL" id="AP014938">
    <property type="protein sequence ID" value="BAS19874.1"/>
    <property type="molecule type" value="Genomic_DNA"/>
</dbReference>
<accession>A0A0K2RYH7</accession>
<dbReference type="InterPro" id="IPR015315">
    <property type="entry name" value="DUF1963"/>
</dbReference>
<dbReference type="SUPFAM" id="SSF103032">
    <property type="entry name" value="Hypothetical protein YwqG"/>
    <property type="match status" value="1"/>
</dbReference>
<reference evidence="3" key="1">
    <citation type="submission" date="2015-08" db="EMBL/GenBank/DDBJ databases">
        <title>Complete genome sequence of Rothia mucilaginosa strain NUM-Rm6536.</title>
        <authorList>
            <person name="Nambu T."/>
        </authorList>
    </citation>
    <scope>NUCLEOTIDE SEQUENCE [LARGE SCALE GENOMIC DNA]</scope>
    <source>
        <strain evidence="3">NUM-Rm6536</strain>
    </source>
</reference>
<dbReference type="PANTHER" id="PTHR36436">
    <property type="entry name" value="SLL5081 PROTEIN"/>
    <property type="match status" value="1"/>
</dbReference>
<protein>
    <recommendedName>
        <fullName evidence="4">DUF1963 domain-containing protein</fullName>
    </recommendedName>
</protein>
<dbReference type="Gene3D" id="2.30.320.10">
    <property type="entry name" value="YwqG-like"/>
    <property type="match status" value="1"/>
</dbReference>
<sequence>MLDNKPFKDIEKQAKHVIDLLNQEGARKKAIALKPFVPAEPLPQTASKFGGRPYLPAGESAPTNEKGEPLGMIAQINCAELPENDLYPATGLLQFWMDPNDEECLWGFDYENPTSQKNFRVIYYETLGEPNPDAPFPNVDWDEGGWPIGGFDCESGPLELEYGMTFEVREQGVTASGYDYYDVFGAKWDEIYPDEKLPEAHENPYKNQARREALYELTEPFESEEEYSHVGGYPFFVQNDPREEFKELRGHTVNLLTIVSESENEENEDEEIEIMWGDAGAANWLITPEALAARDFTNVAFEWSCG</sequence>
<proteinExistence type="predicted"/>
<evidence type="ECO:0008006" key="4">
    <source>
        <dbReference type="Google" id="ProtNLM"/>
    </source>
</evidence>
<dbReference type="AlphaFoldDB" id="A0A0K2RYH7"/>
<dbReference type="Pfam" id="PF09234">
    <property type="entry name" value="DUF1963"/>
    <property type="match status" value="1"/>
</dbReference>
<dbReference type="InterPro" id="IPR035948">
    <property type="entry name" value="YwqG-like_sf"/>
</dbReference>
<feature type="region of interest" description="Disordered" evidence="1">
    <location>
        <begin position="42"/>
        <end position="67"/>
    </location>
</feature>
<dbReference type="RefSeq" id="WP_060824018.1">
    <property type="nucleotide sequence ID" value="NZ_AP014938.1"/>
</dbReference>
<dbReference type="PANTHER" id="PTHR36436:SF6">
    <property type="entry name" value="SLL5081 PROTEIN"/>
    <property type="match status" value="1"/>
</dbReference>
<evidence type="ECO:0000313" key="3">
    <source>
        <dbReference type="Proteomes" id="UP000066203"/>
    </source>
</evidence>
<dbReference type="Proteomes" id="UP000066203">
    <property type="component" value="Chromosome"/>
</dbReference>
<organism evidence="2">
    <name type="scientific">Rothia mucilaginosa</name>
    <dbReference type="NCBI Taxonomy" id="43675"/>
    <lineage>
        <taxon>Bacteria</taxon>
        <taxon>Bacillati</taxon>
        <taxon>Actinomycetota</taxon>
        <taxon>Actinomycetes</taxon>
        <taxon>Micrococcales</taxon>
        <taxon>Micrococcaceae</taxon>
        <taxon>Rothia</taxon>
    </lineage>
</organism>